<dbReference type="Pfam" id="PF22936">
    <property type="entry name" value="Pol_BBD"/>
    <property type="match status" value="1"/>
</dbReference>
<keyword evidence="3" id="KW-1185">Reference proteome</keyword>
<dbReference type="InterPro" id="IPR054722">
    <property type="entry name" value="PolX-like_BBD"/>
</dbReference>
<reference evidence="2" key="1">
    <citation type="submission" date="2023-05" db="EMBL/GenBank/DDBJ databases">
        <title>Genome and transcriptome analyses reveal genes involved in the formation of fine ridges on petal epidermal cells in Hibiscus trionum.</title>
        <authorList>
            <person name="Koshimizu S."/>
            <person name="Masuda S."/>
            <person name="Ishii T."/>
            <person name="Shirasu K."/>
            <person name="Hoshino A."/>
            <person name="Arita M."/>
        </authorList>
    </citation>
    <scope>NUCLEOTIDE SEQUENCE</scope>
    <source>
        <strain evidence="2">Hamamatsu line</strain>
    </source>
</reference>
<evidence type="ECO:0000259" key="1">
    <source>
        <dbReference type="Pfam" id="PF22936"/>
    </source>
</evidence>
<accession>A0A9W7MN99</accession>
<feature type="domain" description="Retrovirus-related Pol polyprotein from transposon TNT 1-94-like beta-barrel" evidence="1">
    <location>
        <begin position="28"/>
        <end position="108"/>
    </location>
</feature>
<dbReference type="Proteomes" id="UP001165190">
    <property type="component" value="Unassembled WGS sequence"/>
</dbReference>
<dbReference type="OrthoDB" id="997963at2759"/>
<name>A0A9W7MN99_HIBTR</name>
<dbReference type="AlphaFoldDB" id="A0A9W7MN99"/>
<dbReference type="EMBL" id="BSYR01000046">
    <property type="protein sequence ID" value="GMJ06792.1"/>
    <property type="molecule type" value="Genomic_DNA"/>
</dbReference>
<organism evidence="2 3">
    <name type="scientific">Hibiscus trionum</name>
    <name type="common">Flower of an hour</name>
    <dbReference type="NCBI Taxonomy" id="183268"/>
    <lineage>
        <taxon>Eukaryota</taxon>
        <taxon>Viridiplantae</taxon>
        <taxon>Streptophyta</taxon>
        <taxon>Embryophyta</taxon>
        <taxon>Tracheophyta</taxon>
        <taxon>Spermatophyta</taxon>
        <taxon>Magnoliopsida</taxon>
        <taxon>eudicotyledons</taxon>
        <taxon>Gunneridae</taxon>
        <taxon>Pentapetalae</taxon>
        <taxon>rosids</taxon>
        <taxon>malvids</taxon>
        <taxon>Malvales</taxon>
        <taxon>Malvaceae</taxon>
        <taxon>Malvoideae</taxon>
        <taxon>Hibiscus</taxon>
    </lineage>
</organism>
<protein>
    <recommendedName>
        <fullName evidence="1">Retrovirus-related Pol polyprotein from transposon TNT 1-94-like beta-barrel domain-containing protein</fullName>
    </recommendedName>
</protein>
<evidence type="ECO:0000313" key="3">
    <source>
        <dbReference type="Proteomes" id="UP001165190"/>
    </source>
</evidence>
<proteinExistence type="predicted"/>
<comment type="caution">
    <text evidence="2">The sequence shown here is derived from an EMBL/GenBank/DDBJ whole genome shotgun (WGS) entry which is preliminary data.</text>
</comment>
<evidence type="ECO:0000313" key="2">
    <source>
        <dbReference type="EMBL" id="GMJ06792.1"/>
    </source>
</evidence>
<sequence length="153" mass="17508">MKKSLKKTWRNQLLQQPYSQKTDYNEDWIVDSGCSNHINSDEKKLQDIDEYKGRRVVFTANNSRLSISHIGKTTLPMNDSQRLQLEKVYLVPGLKKNLLSVPQLTAAGKYVLFGPEDVSIFQKVKVVSGPIIKGRKRKSIYVLYAESAYVDKT</sequence>
<gene>
    <name evidence="2" type="ORF">HRI_004348400</name>
</gene>